<dbReference type="SUPFAM" id="SSF47240">
    <property type="entry name" value="Ferritin-like"/>
    <property type="match status" value="1"/>
</dbReference>
<dbReference type="RefSeq" id="WP_189606281.1">
    <property type="nucleotide sequence ID" value="NZ_BMXB01000024.1"/>
</dbReference>
<comment type="caution">
    <text evidence="5">The sequence shown here is derived from an EMBL/GenBank/DDBJ whole genome shotgun (WGS) entry which is preliminary data.</text>
</comment>
<evidence type="ECO:0000256" key="4">
    <source>
        <dbReference type="SAM" id="MobiDB-lite"/>
    </source>
</evidence>
<dbReference type="AlphaFoldDB" id="A0A918W2D3"/>
<dbReference type="EMBL" id="BMXB01000024">
    <property type="protein sequence ID" value="GHA50557.1"/>
    <property type="molecule type" value="Genomic_DNA"/>
</dbReference>
<keyword evidence="3" id="KW-0106">Calcium</keyword>
<feature type="compositionally biased region" description="Basic and acidic residues" evidence="4">
    <location>
        <begin position="231"/>
        <end position="256"/>
    </location>
</feature>
<gene>
    <name evidence="5" type="ORF">GCM10007103_34140</name>
</gene>
<dbReference type="InterPro" id="IPR012347">
    <property type="entry name" value="Ferritin-like"/>
</dbReference>
<evidence type="ECO:0000313" key="5">
    <source>
        <dbReference type="EMBL" id="GHA50557.1"/>
    </source>
</evidence>
<feature type="region of interest" description="Disordered" evidence="4">
    <location>
        <begin position="231"/>
        <end position="288"/>
    </location>
</feature>
<dbReference type="Proteomes" id="UP000610456">
    <property type="component" value="Unassembled WGS sequence"/>
</dbReference>
<dbReference type="Pfam" id="PF05067">
    <property type="entry name" value="Mn_catalase"/>
    <property type="match status" value="1"/>
</dbReference>
<feature type="binding site" evidence="2">
    <location>
        <position position="69"/>
    </location>
    <ligand>
        <name>Mn(2+)</name>
        <dbReference type="ChEBI" id="CHEBI:29035"/>
        <label>1</label>
    </ligand>
</feature>
<proteinExistence type="inferred from homology"/>
<keyword evidence="6" id="KW-1185">Reference proteome</keyword>
<feature type="binding site" evidence="2">
    <location>
        <position position="66"/>
    </location>
    <ligand>
        <name>Mn(2+)</name>
        <dbReference type="ChEBI" id="CHEBI:29035"/>
        <label>2</label>
    </ligand>
</feature>
<feature type="binding site" evidence="3">
    <location>
        <position position="61"/>
    </location>
    <ligand>
        <name>Ca(2+)</name>
        <dbReference type="ChEBI" id="CHEBI:29108"/>
    </ligand>
</feature>
<evidence type="ECO:0000313" key="6">
    <source>
        <dbReference type="Proteomes" id="UP000610456"/>
    </source>
</evidence>
<feature type="binding site" evidence="2">
    <location>
        <position position="183"/>
    </location>
    <ligand>
        <name>Mn(2+)</name>
        <dbReference type="ChEBI" id="CHEBI:29035"/>
        <label>1</label>
    </ligand>
</feature>
<sequence length="288" mass="31420">MFYHDGKLQYEVKVDKPNPQFAKMLQQAIGGIEGEMKVCLQYLFQAWNCRGPAKYRDMLLDTGTEEMAHIEMLATAVALNLEGASNELKDDIAAGSPFMEQVMGGANPRHILSSGMGAMAVDASGVPFNGSWVIGTGNIAADMYANVTAESAGRTLAARLWKATDDRGMKDMLSFLLARDTMHQNQWLAVLEELGGLEGNHPIPNTFPQADENKNFNYNFISTKIDSESKAKGRWSEGKSVDGKGEFTFDKAKPFGKEPNLGAPDPAGFAQKEQMSGGLKSKVKKIID</sequence>
<comment type="similarity">
    <text evidence="1">Belongs to the manganese catalase family.</text>
</comment>
<feature type="binding site" evidence="3">
    <location>
        <position position="57"/>
    </location>
    <ligand>
        <name>Ca(2+)</name>
        <dbReference type="ChEBI" id="CHEBI:29108"/>
    </ligand>
</feature>
<evidence type="ECO:0000256" key="3">
    <source>
        <dbReference type="PIRSR" id="PIRSR607760-2"/>
    </source>
</evidence>
<comment type="cofactor">
    <cofactor evidence="2">
        <name>Mn(2+)</name>
        <dbReference type="ChEBI" id="CHEBI:29035"/>
    </cofactor>
    <text evidence="2">Binds 2 manganese ions per subunit.</text>
</comment>
<dbReference type="GO" id="GO:0046872">
    <property type="term" value="F:metal ion binding"/>
    <property type="evidence" value="ECO:0007669"/>
    <property type="project" value="UniProtKB-KW"/>
</dbReference>
<dbReference type="InterPro" id="IPR039377">
    <property type="entry name" value="Mn_catalase_dom"/>
</dbReference>
<feature type="binding site" evidence="2">
    <location>
        <position position="35"/>
    </location>
    <ligand>
        <name>Mn(2+)</name>
        <dbReference type="ChEBI" id="CHEBI:29035"/>
        <label>1</label>
    </ligand>
</feature>
<protein>
    <submittedName>
        <fullName evidence="5">Catalase</fullName>
    </submittedName>
</protein>
<dbReference type="CDD" id="cd01051">
    <property type="entry name" value="Mn_catalase"/>
    <property type="match status" value="1"/>
</dbReference>
<organism evidence="5 6">
    <name type="scientific">Salinimicrobium marinum</name>
    <dbReference type="NCBI Taxonomy" id="680283"/>
    <lineage>
        <taxon>Bacteria</taxon>
        <taxon>Pseudomonadati</taxon>
        <taxon>Bacteroidota</taxon>
        <taxon>Flavobacteriia</taxon>
        <taxon>Flavobacteriales</taxon>
        <taxon>Flavobacteriaceae</taxon>
        <taxon>Salinimicrobium</taxon>
    </lineage>
</organism>
<keyword evidence="2" id="KW-0464">Manganese</keyword>
<evidence type="ECO:0000256" key="1">
    <source>
        <dbReference type="ARBA" id="ARBA00007644"/>
    </source>
</evidence>
<dbReference type="InterPro" id="IPR007760">
    <property type="entry name" value="Mn_catalase"/>
</dbReference>
<name>A0A918W2D3_9FLAO</name>
<dbReference type="Gene3D" id="1.20.1260.10">
    <property type="match status" value="1"/>
</dbReference>
<feature type="binding site" evidence="2">
    <location>
        <position position="150"/>
    </location>
    <ligand>
        <name>Mn(2+)</name>
        <dbReference type="ChEBI" id="CHEBI:29035"/>
        <label>1</label>
    </ligand>
</feature>
<reference evidence="5" key="1">
    <citation type="journal article" date="2014" name="Int. J. Syst. Evol. Microbiol.">
        <title>Complete genome sequence of Corynebacterium casei LMG S-19264T (=DSM 44701T), isolated from a smear-ripened cheese.</title>
        <authorList>
            <consortium name="US DOE Joint Genome Institute (JGI-PGF)"/>
            <person name="Walter F."/>
            <person name="Albersmeier A."/>
            <person name="Kalinowski J."/>
            <person name="Ruckert C."/>
        </authorList>
    </citation>
    <scope>NUCLEOTIDE SEQUENCE</scope>
    <source>
        <strain evidence="5">KCTC 12719</strain>
    </source>
</reference>
<accession>A0A918W2D3</accession>
<comment type="cofactor">
    <cofactor evidence="3">
        <name>Ca(2+)</name>
        <dbReference type="ChEBI" id="CHEBI:29108"/>
    </cofactor>
    <text evidence="3">Binds 1 Ca(2+) ion per subunit.</text>
</comment>
<reference evidence="5" key="2">
    <citation type="submission" date="2020-09" db="EMBL/GenBank/DDBJ databases">
        <authorList>
            <person name="Sun Q."/>
            <person name="Kim S."/>
        </authorList>
    </citation>
    <scope>NUCLEOTIDE SEQUENCE</scope>
    <source>
        <strain evidence="5">KCTC 12719</strain>
    </source>
</reference>
<keyword evidence="2" id="KW-0479">Metal-binding</keyword>
<evidence type="ECO:0000256" key="2">
    <source>
        <dbReference type="PIRSR" id="PIRSR607760-1"/>
    </source>
</evidence>
<dbReference type="InterPro" id="IPR009078">
    <property type="entry name" value="Ferritin-like_SF"/>
</dbReference>